<keyword evidence="3" id="KW-1185">Reference proteome</keyword>
<feature type="domain" description="Transposase IS200-like" evidence="1">
    <location>
        <begin position="2"/>
        <end position="65"/>
    </location>
</feature>
<dbReference type="Pfam" id="PF01797">
    <property type="entry name" value="Y1_Tnp"/>
    <property type="match status" value="1"/>
</dbReference>
<organism evidence="2 3">
    <name type="scientific">Rubripirellula reticaptiva</name>
    <dbReference type="NCBI Taxonomy" id="2528013"/>
    <lineage>
        <taxon>Bacteria</taxon>
        <taxon>Pseudomonadati</taxon>
        <taxon>Planctomycetota</taxon>
        <taxon>Planctomycetia</taxon>
        <taxon>Pirellulales</taxon>
        <taxon>Pirellulaceae</taxon>
        <taxon>Rubripirellula</taxon>
    </lineage>
</organism>
<sequence>MHAYLAGVCGNQKCPAVIVGGVEDHVHLLCRLGKTIDIAKLIRELKKDSSEWAKTELKIGNFYWQTG</sequence>
<reference evidence="2 3" key="1">
    <citation type="submission" date="2019-02" db="EMBL/GenBank/DDBJ databases">
        <title>Deep-cultivation of Planctomycetes and their phenomic and genomic characterization uncovers novel biology.</title>
        <authorList>
            <person name="Wiegand S."/>
            <person name="Jogler M."/>
            <person name="Boedeker C."/>
            <person name="Pinto D."/>
            <person name="Vollmers J."/>
            <person name="Rivas-Marin E."/>
            <person name="Kohn T."/>
            <person name="Peeters S.H."/>
            <person name="Heuer A."/>
            <person name="Rast P."/>
            <person name="Oberbeckmann S."/>
            <person name="Bunk B."/>
            <person name="Jeske O."/>
            <person name="Meyerdierks A."/>
            <person name="Storesund J.E."/>
            <person name="Kallscheuer N."/>
            <person name="Luecker S."/>
            <person name="Lage O.M."/>
            <person name="Pohl T."/>
            <person name="Merkel B.J."/>
            <person name="Hornburger P."/>
            <person name="Mueller R.-W."/>
            <person name="Bruemmer F."/>
            <person name="Labrenz M."/>
            <person name="Spormann A.M."/>
            <person name="Op Den Camp H."/>
            <person name="Overmann J."/>
            <person name="Amann R."/>
            <person name="Jetten M.S.M."/>
            <person name="Mascher T."/>
            <person name="Medema M.H."/>
            <person name="Devos D.P."/>
            <person name="Kaster A.-K."/>
            <person name="Ovreas L."/>
            <person name="Rohde M."/>
            <person name="Galperin M.Y."/>
            <person name="Jogler C."/>
        </authorList>
    </citation>
    <scope>NUCLEOTIDE SEQUENCE [LARGE SCALE GENOMIC DNA]</scope>
    <source>
        <strain evidence="2 3">Poly59</strain>
    </source>
</reference>
<evidence type="ECO:0000313" key="2">
    <source>
        <dbReference type="EMBL" id="TWU58375.1"/>
    </source>
</evidence>
<dbReference type="GO" id="GO:0006313">
    <property type="term" value="P:DNA transposition"/>
    <property type="evidence" value="ECO:0007669"/>
    <property type="project" value="InterPro"/>
</dbReference>
<dbReference type="Proteomes" id="UP000317977">
    <property type="component" value="Unassembled WGS sequence"/>
</dbReference>
<dbReference type="InterPro" id="IPR036515">
    <property type="entry name" value="Transposase_17_sf"/>
</dbReference>
<protein>
    <submittedName>
        <fullName evidence="2">Transposase IS200 like protein</fullName>
    </submittedName>
</protein>
<dbReference type="Gene3D" id="3.30.70.1290">
    <property type="entry name" value="Transposase IS200-like"/>
    <property type="match status" value="1"/>
</dbReference>
<comment type="caution">
    <text evidence="2">The sequence shown here is derived from an EMBL/GenBank/DDBJ whole genome shotgun (WGS) entry which is preliminary data.</text>
</comment>
<dbReference type="InterPro" id="IPR002686">
    <property type="entry name" value="Transposase_17"/>
</dbReference>
<dbReference type="EMBL" id="SJPX01000001">
    <property type="protein sequence ID" value="TWU58375.1"/>
    <property type="molecule type" value="Genomic_DNA"/>
</dbReference>
<gene>
    <name evidence="2" type="ORF">Poly59_12860</name>
</gene>
<dbReference type="GO" id="GO:0004803">
    <property type="term" value="F:transposase activity"/>
    <property type="evidence" value="ECO:0007669"/>
    <property type="project" value="InterPro"/>
</dbReference>
<dbReference type="SUPFAM" id="SSF143422">
    <property type="entry name" value="Transposase IS200-like"/>
    <property type="match status" value="1"/>
</dbReference>
<accession>A0A5C6FA94</accession>
<dbReference type="GO" id="GO:0003677">
    <property type="term" value="F:DNA binding"/>
    <property type="evidence" value="ECO:0007669"/>
    <property type="project" value="InterPro"/>
</dbReference>
<dbReference type="AlphaFoldDB" id="A0A5C6FA94"/>
<evidence type="ECO:0000259" key="1">
    <source>
        <dbReference type="Pfam" id="PF01797"/>
    </source>
</evidence>
<proteinExistence type="predicted"/>
<evidence type="ECO:0000313" key="3">
    <source>
        <dbReference type="Proteomes" id="UP000317977"/>
    </source>
</evidence>
<name>A0A5C6FA94_9BACT</name>